<comment type="caution">
    <text evidence="2">The sequence shown here is derived from an EMBL/GenBank/DDBJ whole genome shotgun (WGS) entry which is preliminary data.</text>
</comment>
<feature type="compositionally biased region" description="Basic and acidic residues" evidence="1">
    <location>
        <begin position="480"/>
        <end position="497"/>
    </location>
</feature>
<feature type="compositionally biased region" description="Polar residues" evidence="1">
    <location>
        <begin position="534"/>
        <end position="545"/>
    </location>
</feature>
<feature type="region of interest" description="Disordered" evidence="1">
    <location>
        <begin position="1"/>
        <end position="34"/>
    </location>
</feature>
<feature type="compositionally biased region" description="Polar residues" evidence="1">
    <location>
        <begin position="1"/>
        <end position="21"/>
    </location>
</feature>
<dbReference type="EMBL" id="MU007037">
    <property type="protein sequence ID" value="KAF2430626.1"/>
    <property type="molecule type" value="Genomic_DNA"/>
</dbReference>
<name>A0A9P4TYS9_9PEZI</name>
<gene>
    <name evidence="2" type="ORF">EJ08DRAFT_697109</name>
</gene>
<accession>A0A9P4TYS9</accession>
<feature type="compositionally biased region" description="Low complexity" evidence="1">
    <location>
        <begin position="390"/>
        <end position="405"/>
    </location>
</feature>
<feature type="compositionally biased region" description="Basic and acidic residues" evidence="1">
    <location>
        <begin position="406"/>
        <end position="417"/>
    </location>
</feature>
<proteinExistence type="predicted"/>
<feature type="compositionally biased region" description="Polar residues" evidence="1">
    <location>
        <begin position="457"/>
        <end position="479"/>
    </location>
</feature>
<protein>
    <submittedName>
        <fullName evidence="2">Uncharacterized protein</fullName>
    </submittedName>
</protein>
<evidence type="ECO:0000313" key="3">
    <source>
        <dbReference type="Proteomes" id="UP000800235"/>
    </source>
</evidence>
<feature type="compositionally biased region" description="Basic and acidic residues" evidence="1">
    <location>
        <begin position="632"/>
        <end position="648"/>
    </location>
</feature>
<feature type="compositionally biased region" description="Basic and acidic residues" evidence="1">
    <location>
        <begin position="658"/>
        <end position="669"/>
    </location>
</feature>
<evidence type="ECO:0000313" key="2">
    <source>
        <dbReference type="EMBL" id="KAF2430626.1"/>
    </source>
</evidence>
<reference evidence="2" key="1">
    <citation type="journal article" date="2020" name="Stud. Mycol.">
        <title>101 Dothideomycetes genomes: a test case for predicting lifestyles and emergence of pathogens.</title>
        <authorList>
            <person name="Haridas S."/>
            <person name="Albert R."/>
            <person name="Binder M."/>
            <person name="Bloem J."/>
            <person name="Labutti K."/>
            <person name="Salamov A."/>
            <person name="Andreopoulos B."/>
            <person name="Baker S."/>
            <person name="Barry K."/>
            <person name="Bills G."/>
            <person name="Bluhm B."/>
            <person name="Cannon C."/>
            <person name="Castanera R."/>
            <person name="Culley D."/>
            <person name="Daum C."/>
            <person name="Ezra D."/>
            <person name="Gonzalez J."/>
            <person name="Henrissat B."/>
            <person name="Kuo A."/>
            <person name="Liang C."/>
            <person name="Lipzen A."/>
            <person name="Lutzoni F."/>
            <person name="Magnuson J."/>
            <person name="Mondo S."/>
            <person name="Nolan M."/>
            <person name="Ohm R."/>
            <person name="Pangilinan J."/>
            <person name="Park H.-J."/>
            <person name="Ramirez L."/>
            <person name="Alfaro M."/>
            <person name="Sun H."/>
            <person name="Tritt A."/>
            <person name="Yoshinaga Y."/>
            <person name="Zwiers L.-H."/>
            <person name="Turgeon B."/>
            <person name="Goodwin S."/>
            <person name="Spatafora J."/>
            <person name="Crous P."/>
            <person name="Grigoriev I."/>
        </authorList>
    </citation>
    <scope>NUCLEOTIDE SEQUENCE</scope>
    <source>
        <strain evidence="2">CBS 130266</strain>
    </source>
</reference>
<evidence type="ECO:0000256" key="1">
    <source>
        <dbReference type="SAM" id="MobiDB-lite"/>
    </source>
</evidence>
<feature type="compositionally biased region" description="Basic and acidic residues" evidence="1">
    <location>
        <begin position="680"/>
        <end position="691"/>
    </location>
</feature>
<dbReference type="Proteomes" id="UP000800235">
    <property type="component" value="Unassembled WGS sequence"/>
</dbReference>
<organism evidence="2 3">
    <name type="scientific">Tothia fuscella</name>
    <dbReference type="NCBI Taxonomy" id="1048955"/>
    <lineage>
        <taxon>Eukaryota</taxon>
        <taxon>Fungi</taxon>
        <taxon>Dikarya</taxon>
        <taxon>Ascomycota</taxon>
        <taxon>Pezizomycotina</taxon>
        <taxon>Dothideomycetes</taxon>
        <taxon>Pleosporomycetidae</taxon>
        <taxon>Venturiales</taxon>
        <taxon>Cylindrosympodiaceae</taxon>
        <taxon>Tothia</taxon>
    </lineage>
</organism>
<keyword evidence="3" id="KW-1185">Reference proteome</keyword>
<sequence length="691" mass="75889">MATKTTKIQGSADTEYPTNSARAEPPLPLSVPLTGQAKPIAKPLASPSPINIESTCSTRSAVTTSFTAADTTSIENEESFQNISSILELVQEYTTKWNQLKGDKSSLGKLYSAFKPLTKAGAIGKVCDLLGSTHLERAKAMIRLRRTADSYFQDLEAFSSELRSCRASISTIDDPLIVDAKKWLNDVLKQCDQDTILSSRHHFEEQWELTQAMFFFNQFADPDAPTMIQAMEQAVGNFNANLAQFCLMGQYRNLSELIASSNQAYPNGVLPREEDREVHDRMQNMISDIHTGLTKANGRHKGFLTHLDRVVGATNLQKANWKKTINEIARTRIGPGCAGLEERVNQFADRLEYNPQLEPTPKLRVEENAQQSISPTDGLEDQQLLKLAGPVPATAASTAKPTSKVDIGHEEEIEPGKSLHATKKVTNENKPATSQKRKLDALDEGVISEKPKKKTKGPTSDTAVNSLASSRPQNSSYRGHNNEPRVLKANENLRDSKSVQPSNESPRPAAEPFNYLAFIRNPPPKKRSVKDDNSSMPSTNDSTPANGKRKRSGDNDVPDNEISPPPMKRNSNLSVASKGLSLVDPETAKNSAGGFDAGEHAGTGGKGTNPDLTAGSGRLIGRNRGSKYGHKRWNDLIQRGEFEEHDQNARAAVPGQERAYRSIPDHDTSAKAQSARHWNTMKDKGLYGRRE</sequence>
<feature type="region of interest" description="Disordered" evidence="1">
    <location>
        <begin position="358"/>
        <end position="691"/>
    </location>
</feature>
<dbReference type="AlphaFoldDB" id="A0A9P4TYS9"/>